<dbReference type="GO" id="GO:0005737">
    <property type="term" value="C:cytoplasm"/>
    <property type="evidence" value="ECO:0007669"/>
    <property type="project" value="TreeGrafter"/>
</dbReference>
<dbReference type="InterPro" id="IPR011990">
    <property type="entry name" value="TPR-like_helical_dom_sf"/>
</dbReference>
<gene>
    <name evidence="4" type="ORF">GGH94_001723</name>
</gene>
<dbReference type="EMBL" id="JANBUY010000043">
    <property type="protein sequence ID" value="KAJ2866192.1"/>
    <property type="molecule type" value="Genomic_DNA"/>
</dbReference>
<dbReference type="SMART" id="SM00028">
    <property type="entry name" value="TPR"/>
    <property type="match status" value="8"/>
</dbReference>
<evidence type="ECO:0000256" key="2">
    <source>
        <dbReference type="ARBA" id="ARBA00022803"/>
    </source>
</evidence>
<keyword evidence="1" id="KW-0677">Repeat</keyword>
<dbReference type="PROSITE" id="PS50005">
    <property type="entry name" value="TPR"/>
    <property type="match status" value="2"/>
</dbReference>
<dbReference type="Pfam" id="PF13181">
    <property type="entry name" value="TPR_8"/>
    <property type="match status" value="2"/>
</dbReference>
<reference evidence="4" key="1">
    <citation type="submission" date="2022-07" db="EMBL/GenBank/DDBJ databases">
        <title>Phylogenomic reconstructions and comparative analyses of Kickxellomycotina fungi.</title>
        <authorList>
            <person name="Reynolds N.K."/>
            <person name="Stajich J.E."/>
            <person name="Barry K."/>
            <person name="Grigoriev I.V."/>
            <person name="Crous P."/>
            <person name="Smith M.E."/>
        </authorList>
    </citation>
    <scope>NUCLEOTIDE SEQUENCE</scope>
    <source>
        <strain evidence="4">RSA 476</strain>
    </source>
</reference>
<accession>A0A9W8IUC1</accession>
<dbReference type="Proteomes" id="UP001140074">
    <property type="component" value="Unassembled WGS sequence"/>
</dbReference>
<dbReference type="PIRSF" id="PIRSF000422">
    <property type="entry name" value="N-terminal-AcTrfase-A_aux_su"/>
    <property type="match status" value="1"/>
</dbReference>
<evidence type="ECO:0000313" key="4">
    <source>
        <dbReference type="EMBL" id="KAJ2866192.1"/>
    </source>
</evidence>
<evidence type="ECO:0000256" key="1">
    <source>
        <dbReference type="ARBA" id="ARBA00022737"/>
    </source>
</evidence>
<dbReference type="InterPro" id="IPR021183">
    <property type="entry name" value="NatA_aux_su"/>
</dbReference>
<evidence type="ECO:0000256" key="3">
    <source>
        <dbReference type="PROSITE-ProRule" id="PRU00339"/>
    </source>
</evidence>
<dbReference type="PANTHER" id="PTHR22767">
    <property type="entry name" value="N-TERMINAL ACETYLTRANSFERASE-RELATED"/>
    <property type="match status" value="1"/>
</dbReference>
<dbReference type="Gene3D" id="1.25.40.1010">
    <property type="match status" value="1"/>
</dbReference>
<evidence type="ECO:0008006" key="6">
    <source>
        <dbReference type="Google" id="ProtNLM"/>
    </source>
</evidence>
<organism evidence="4 5">
    <name type="scientific">Coemansia aciculifera</name>
    <dbReference type="NCBI Taxonomy" id="417176"/>
    <lineage>
        <taxon>Eukaryota</taxon>
        <taxon>Fungi</taxon>
        <taxon>Fungi incertae sedis</taxon>
        <taxon>Zoopagomycota</taxon>
        <taxon>Kickxellomycotina</taxon>
        <taxon>Kickxellomycetes</taxon>
        <taxon>Kickxellales</taxon>
        <taxon>Kickxellaceae</taxon>
        <taxon>Coemansia</taxon>
    </lineage>
</organism>
<dbReference type="PANTHER" id="PTHR22767:SF2">
    <property type="entry name" value="N(ALPHA)-ACETYLTRANSFERASE 15_16, ISOFORM A"/>
    <property type="match status" value="1"/>
</dbReference>
<dbReference type="FunFam" id="1.25.40.1040:FF:000003">
    <property type="entry name" value="N-terminal acetyltransferase A, auxiliary subunit"/>
    <property type="match status" value="1"/>
</dbReference>
<name>A0A9W8IUC1_9FUNG</name>
<feature type="repeat" description="TPR" evidence="3">
    <location>
        <begin position="80"/>
        <end position="113"/>
    </location>
</feature>
<evidence type="ECO:0000313" key="5">
    <source>
        <dbReference type="Proteomes" id="UP001140074"/>
    </source>
</evidence>
<dbReference type="Gene3D" id="1.25.40.1040">
    <property type="match status" value="1"/>
</dbReference>
<keyword evidence="5" id="KW-1185">Reference proteome</keyword>
<dbReference type="Pfam" id="PF12569">
    <property type="entry name" value="NatA_aux_su"/>
    <property type="match status" value="1"/>
</dbReference>
<comment type="caution">
    <text evidence="4">The sequence shown here is derived from an EMBL/GenBank/DDBJ whole genome shotgun (WGS) entry which is preliminary data.</text>
</comment>
<protein>
    <recommendedName>
        <fullName evidence="6">N-terminal acetyltransferase A, auxiliary subunit</fullName>
    </recommendedName>
</protein>
<dbReference type="AlphaFoldDB" id="A0A9W8IUC1"/>
<sequence>MSLTISELPHKEQTLFRSALKLYEVRQYKRGLKTCDQILKRVPNHGETLAVRGMFLSNMERKEEAYEHIKRGIEINPNSSISWHVYGIVNRGDQKYEEAAKCYEKAAKVDSENAHILRDLSQLQIHLRQYEKLVETRTKLVKLNPLLTAFWLGLAVAHQMLGRYDLALKAITSHEDNLKHDTNMLKNEISEILMYKNWLMELKGDHQLALENLKEIRLRITDITAWKEQKANLLLKVERREAAATAYQELIERNPDNNDYVRGYLACNGLDMACADDKDAVLEVIGSLQQQFPFSNTLKFLPLTFCEGDSFVSAAETLAKHALRKGIPSLFTSMKMLYANEAKGAALGRLMEGYATQLRDTNRFSDSTDDEPATASMWSTFYLAQHADYYGDYERALQLIEDAIRASSDTVELYMVKAKILKHAGDVCGARNTMDFARQMDLKDRFVNSKTVKYMLRNNDVEEAEKMMIMFVRDDAAHKVQEIVDMQAIWYMRERGDAYRRLGDIGRALKQYHQVLFCFNSYHQVQFDFHSYSLRKATMRGYVDILQWEDQVYTHNTFVGAAHAAIDCYIDLHDRKLAGAPFAAISDEGQSKPLTRNESAKQGQHNLSAGVGEVKQAEVDKDPNGATYVDADDYMAEALKFVERLEGSVGQQAKTHLSAFEVHLRMQKYFLALKAINSIKAIDEQHPSLASMVVRMIADMDTNESFAAPMKAALKGQLTKSFGEVSIEASIDAHPNSLPFALAGAKGLLTLGGDANVASSKCVLLKATSSAYGETRTLDNLLAAKTLLEQSGASEAEMSDFAAGAKLVFPLATCF</sequence>
<proteinExistence type="predicted"/>
<feature type="repeat" description="TPR" evidence="3">
    <location>
        <begin position="46"/>
        <end position="79"/>
    </location>
</feature>
<dbReference type="InterPro" id="IPR019734">
    <property type="entry name" value="TPR_rpt"/>
</dbReference>
<dbReference type="SUPFAM" id="SSF48452">
    <property type="entry name" value="TPR-like"/>
    <property type="match status" value="3"/>
</dbReference>
<keyword evidence="2 3" id="KW-0802">TPR repeat</keyword>